<reference evidence="1 2" key="1">
    <citation type="submission" date="2020-08" db="EMBL/GenBank/DDBJ databases">
        <authorList>
            <person name="Seo M.-J."/>
        </authorList>
    </citation>
    <scope>NUCLEOTIDE SEQUENCE [LARGE SCALE GENOMIC DNA]</scope>
    <source>
        <strain evidence="1 2">KIGAM211</strain>
    </source>
</reference>
<evidence type="ECO:0008006" key="3">
    <source>
        <dbReference type="Google" id="ProtNLM"/>
    </source>
</evidence>
<dbReference type="AlphaFoldDB" id="A0A7X0RFD0"/>
<name>A0A7X0RFD0_9ACTN</name>
<organism evidence="1 2">
    <name type="scientific">Nocardioides luti</name>
    <dbReference type="NCBI Taxonomy" id="2761101"/>
    <lineage>
        <taxon>Bacteria</taxon>
        <taxon>Bacillati</taxon>
        <taxon>Actinomycetota</taxon>
        <taxon>Actinomycetes</taxon>
        <taxon>Propionibacteriales</taxon>
        <taxon>Nocardioidaceae</taxon>
        <taxon>Nocardioides</taxon>
    </lineage>
</organism>
<evidence type="ECO:0000313" key="2">
    <source>
        <dbReference type="Proteomes" id="UP000523955"/>
    </source>
</evidence>
<dbReference type="RefSeq" id="WP_185251302.1">
    <property type="nucleotide sequence ID" value="NZ_JACKXE010000001.1"/>
</dbReference>
<sequence length="238" mass="25209">MTRGGGVRRLTAADLDWVTLLASHRRESLVPHAPRFWAPAAEAKARHRDFLGHLIDSPDVVAVRTDHAFLIALSRGGTWLVDDAAAGEADGDLWATEGVDLLRHALHLGGCLRFVVPVFETARMAAAEQVGLVPVELWWHRDLDRAEAAPAAEDVDLAVRVPGAAGRLVAAPPVYDPGGPVLLVTEVESPDALTRIESAAAARGAGVSVVSQDPGDETLRGMLGAAGYVLTTAFCERP</sequence>
<keyword evidence="2" id="KW-1185">Reference proteome</keyword>
<protein>
    <recommendedName>
        <fullName evidence="3">N-acetyltransferase</fullName>
    </recommendedName>
</protein>
<evidence type="ECO:0000313" key="1">
    <source>
        <dbReference type="EMBL" id="MBB6625984.1"/>
    </source>
</evidence>
<gene>
    <name evidence="1" type="ORF">H5V45_01505</name>
</gene>
<accession>A0A7X0RFD0</accession>
<dbReference type="Proteomes" id="UP000523955">
    <property type="component" value="Unassembled WGS sequence"/>
</dbReference>
<comment type="caution">
    <text evidence="1">The sequence shown here is derived from an EMBL/GenBank/DDBJ whole genome shotgun (WGS) entry which is preliminary data.</text>
</comment>
<proteinExistence type="predicted"/>
<dbReference type="EMBL" id="JACKXE010000001">
    <property type="protein sequence ID" value="MBB6625984.1"/>
    <property type="molecule type" value="Genomic_DNA"/>
</dbReference>